<keyword evidence="16" id="KW-1185">Reference proteome</keyword>
<evidence type="ECO:0000256" key="6">
    <source>
        <dbReference type="ARBA" id="ARBA00022763"/>
    </source>
</evidence>
<proteinExistence type="inferred from homology"/>
<dbReference type="GO" id="GO:0046872">
    <property type="term" value="F:metal ion binding"/>
    <property type="evidence" value="ECO:0007669"/>
    <property type="project" value="UniProtKB-UniRule"/>
</dbReference>
<feature type="binding site" evidence="12">
    <location>
        <position position="425"/>
    </location>
    <ligand>
        <name>Zn(2+)</name>
        <dbReference type="ChEBI" id="CHEBI:29105"/>
    </ligand>
</feature>
<evidence type="ECO:0000313" key="15">
    <source>
        <dbReference type="EMBL" id="KPL76798.1"/>
    </source>
</evidence>
<evidence type="ECO:0000256" key="7">
    <source>
        <dbReference type="ARBA" id="ARBA00022801"/>
    </source>
</evidence>
<evidence type="ECO:0000256" key="1">
    <source>
        <dbReference type="ARBA" id="ARBA00006930"/>
    </source>
</evidence>
<dbReference type="PANTHER" id="PTHR32114">
    <property type="entry name" value="ABC TRANSPORTER ABCH.3"/>
    <property type="match status" value="1"/>
</dbReference>
<gene>
    <name evidence="15" type="ORF">AC812_05770</name>
</gene>
<evidence type="ECO:0000256" key="10">
    <source>
        <dbReference type="ARBA" id="ARBA00023054"/>
    </source>
</evidence>
<evidence type="ECO:0000256" key="9">
    <source>
        <dbReference type="ARBA" id="ARBA00022840"/>
    </source>
</evidence>
<dbReference type="GO" id="GO:0006302">
    <property type="term" value="P:double-strand break repair"/>
    <property type="evidence" value="ECO:0007669"/>
    <property type="project" value="InterPro"/>
</dbReference>
<keyword evidence="10 13" id="KW-0175">Coiled coil</keyword>
<dbReference type="SUPFAM" id="SSF75712">
    <property type="entry name" value="Rad50 coiled-coil Zn hook"/>
    <property type="match status" value="1"/>
</dbReference>
<evidence type="ECO:0000313" key="16">
    <source>
        <dbReference type="Proteomes" id="UP000050514"/>
    </source>
</evidence>
<sequence>MIPLRLQIRGFLSYRQPVEIDFSDLRLASITGHNGAGKSTLLDAITWALFGEARRRDDAVINNQENAAEIMYEFLYENNRYRVQRSKAREKTAILEFYTLNDEGLWKPLTEHSLTETEKRIRSVLRMDYQTFINASFFLQGKADQFAQQNAASRKRILSNILGLEVWEAYREAARSRLREAEYLLDSIQSQIQEQEAEVAEEGERRNKLEELKKELKRLSVLRQAHEQRLDHLNRLAAALKEQRRMVELLAAQLSSVEQKTAASQRRLEERRNEAEQLQHILDEAENIEAAYAGWQSSRRELERWDALAEQFQRLHQQRAEPQTVLEREQARLEEELRSLQQQAQQVARQQAQLAELNEKRKELLDQQQELSQRIQQREALSNALLELKDRITRQRTEMTHRQEQIEAVQERLERLHTDEESGTCPLCGQPLGRAEREALVTRLEAEIASGRQAVQLLQQEIQQARRDQQRLEEQLIETQSADQALQANQRQVSALEARIQQIEEQQAQWQKQYAPRLQQVEQILTAGQYALEARQKLAEIDAALERLGYDPQAHAAARLAEQQARPAEQALRQLEAARAQLKPLLNEIHQLESSLEEDQRHLEQLRRDYHEAAQKYETESANLPDLAEMERELFDLKEEENRLRTQIGAAEQKVNVLFAIRERLKENHVRREECARRIARLKILDRAFGKDGVPALLIEQALPEIESRANQILSQLSNGGMNIRFETQAEYKDKKRKDMKETLEIIISDSAGIRPYEMYSGGEAFRVNFAIRLALSHVLANRAGARLQTLFIDEGFGSQDAEGRQRLIEAINAVKDEFACILVITHLDELKDAFPARIEVEKNNHGSTVRVLTL</sequence>
<reference evidence="15 16" key="1">
    <citation type="submission" date="2015-07" db="EMBL/GenBank/DDBJ databases">
        <title>Draft genome of Bellilinea caldifistulae DSM 17877.</title>
        <authorList>
            <person name="Hemp J."/>
            <person name="Ward L.M."/>
            <person name="Pace L.A."/>
            <person name="Fischer W.W."/>
        </authorList>
    </citation>
    <scope>NUCLEOTIDE SEQUENCE [LARGE SCALE GENOMIC DNA]</scope>
    <source>
        <strain evidence="15 16">GOMI-1</strain>
    </source>
</reference>
<dbReference type="Proteomes" id="UP000050514">
    <property type="component" value="Unassembled WGS sequence"/>
</dbReference>
<keyword evidence="8 12" id="KW-0862">Zinc</keyword>
<dbReference type="GO" id="GO:0005524">
    <property type="term" value="F:ATP binding"/>
    <property type="evidence" value="ECO:0007669"/>
    <property type="project" value="UniProtKB-KW"/>
</dbReference>
<dbReference type="Pfam" id="PF04423">
    <property type="entry name" value="Rad50_zn_hook"/>
    <property type="match status" value="1"/>
</dbReference>
<dbReference type="Gene3D" id="1.10.287.510">
    <property type="entry name" value="Helix hairpin bin"/>
    <property type="match status" value="1"/>
</dbReference>
<comment type="similarity">
    <text evidence="1">Belongs to the SMC family. SbcC subfamily.</text>
</comment>
<dbReference type="Gene3D" id="3.40.50.300">
    <property type="entry name" value="P-loop containing nucleotide triphosphate hydrolases"/>
    <property type="match status" value="2"/>
</dbReference>
<evidence type="ECO:0000256" key="11">
    <source>
        <dbReference type="ARBA" id="ARBA00023204"/>
    </source>
</evidence>
<accession>A0A0P6XAL7</accession>
<dbReference type="RefSeq" id="WP_061912874.1">
    <property type="nucleotide sequence ID" value="NZ_DF967971.1"/>
</dbReference>
<name>A0A0P6XAL7_9CHLR</name>
<feature type="binding site" evidence="12">
    <location>
        <position position="428"/>
    </location>
    <ligand>
        <name>Zn(2+)</name>
        <dbReference type="ChEBI" id="CHEBI:29105"/>
    </ligand>
</feature>
<evidence type="ECO:0000259" key="14">
    <source>
        <dbReference type="PROSITE" id="PS51131"/>
    </source>
</evidence>
<feature type="coiled-coil region" evidence="13">
    <location>
        <begin position="323"/>
        <end position="398"/>
    </location>
</feature>
<dbReference type="SUPFAM" id="SSF52540">
    <property type="entry name" value="P-loop containing nucleoside triphosphate hydrolases"/>
    <property type="match status" value="1"/>
</dbReference>
<dbReference type="AlphaFoldDB" id="A0A0P6XAL7"/>
<protein>
    <recommendedName>
        <fullName evidence="3">Nuclease SbcCD subunit C</fullName>
    </recommendedName>
</protein>
<keyword evidence="5" id="KW-0547">Nucleotide-binding</keyword>
<feature type="coiled-coil region" evidence="13">
    <location>
        <begin position="441"/>
        <end position="513"/>
    </location>
</feature>
<keyword evidence="9" id="KW-0067">ATP-binding</keyword>
<dbReference type="Pfam" id="PF13558">
    <property type="entry name" value="SbcC_Walker_B"/>
    <property type="match status" value="1"/>
</dbReference>
<evidence type="ECO:0000256" key="13">
    <source>
        <dbReference type="SAM" id="Coils"/>
    </source>
</evidence>
<dbReference type="PANTHER" id="PTHR32114:SF2">
    <property type="entry name" value="ABC TRANSPORTER ABCH.3"/>
    <property type="match status" value="1"/>
</dbReference>
<feature type="coiled-coil region" evidence="13">
    <location>
        <begin position="558"/>
        <end position="654"/>
    </location>
</feature>
<dbReference type="OrthoDB" id="9795626at2"/>
<evidence type="ECO:0000256" key="5">
    <source>
        <dbReference type="ARBA" id="ARBA00022741"/>
    </source>
</evidence>
<dbReference type="PATRIC" id="fig|360411.5.peg.269"/>
<dbReference type="GO" id="GO:0016887">
    <property type="term" value="F:ATP hydrolysis activity"/>
    <property type="evidence" value="ECO:0007669"/>
    <property type="project" value="InterPro"/>
</dbReference>
<feature type="coiled-coil region" evidence="13">
    <location>
        <begin position="171"/>
        <end position="291"/>
    </location>
</feature>
<organism evidence="15 16">
    <name type="scientific">Bellilinea caldifistulae</name>
    <dbReference type="NCBI Taxonomy" id="360411"/>
    <lineage>
        <taxon>Bacteria</taxon>
        <taxon>Bacillati</taxon>
        <taxon>Chloroflexota</taxon>
        <taxon>Anaerolineae</taxon>
        <taxon>Anaerolineales</taxon>
        <taxon>Anaerolineaceae</taxon>
        <taxon>Bellilinea</taxon>
    </lineage>
</organism>
<comment type="subunit">
    <text evidence="2">Heterodimer of SbcC and SbcD.</text>
</comment>
<dbReference type="InterPro" id="IPR027417">
    <property type="entry name" value="P-loop_NTPase"/>
</dbReference>
<keyword evidence="7" id="KW-0378">Hydrolase</keyword>
<keyword evidence="6" id="KW-0227">DNA damage</keyword>
<keyword evidence="11" id="KW-0234">DNA repair</keyword>
<dbReference type="InterPro" id="IPR013134">
    <property type="entry name" value="Zn_hook_RAD50"/>
</dbReference>
<dbReference type="EMBL" id="LGHJ01000011">
    <property type="protein sequence ID" value="KPL76798.1"/>
    <property type="molecule type" value="Genomic_DNA"/>
</dbReference>
<evidence type="ECO:0000256" key="4">
    <source>
        <dbReference type="ARBA" id="ARBA00022723"/>
    </source>
</evidence>
<dbReference type="Pfam" id="PF13476">
    <property type="entry name" value="AAA_23"/>
    <property type="match status" value="1"/>
</dbReference>
<evidence type="ECO:0000256" key="12">
    <source>
        <dbReference type="PROSITE-ProRule" id="PRU00471"/>
    </source>
</evidence>
<evidence type="ECO:0000256" key="8">
    <source>
        <dbReference type="ARBA" id="ARBA00022833"/>
    </source>
</evidence>
<evidence type="ECO:0000256" key="3">
    <source>
        <dbReference type="ARBA" id="ARBA00013368"/>
    </source>
</evidence>
<comment type="caution">
    <text evidence="15">The sequence shown here is derived from an EMBL/GenBank/DDBJ whole genome shotgun (WGS) entry which is preliminary data.</text>
</comment>
<evidence type="ECO:0000256" key="2">
    <source>
        <dbReference type="ARBA" id="ARBA00011322"/>
    </source>
</evidence>
<dbReference type="STRING" id="360411.AC812_05770"/>
<keyword evidence="4 12" id="KW-0479">Metal-binding</keyword>
<dbReference type="InterPro" id="IPR038729">
    <property type="entry name" value="Rad50/SbcC_AAA"/>
</dbReference>
<dbReference type="PROSITE" id="PS51131">
    <property type="entry name" value="ZN_HOOK"/>
    <property type="match status" value="1"/>
</dbReference>
<feature type="domain" description="Zinc-hook" evidence="14">
    <location>
        <begin position="378"/>
        <end position="477"/>
    </location>
</feature>